<evidence type="ECO:0000256" key="4">
    <source>
        <dbReference type="ARBA" id="ARBA00022763"/>
    </source>
</evidence>
<keyword evidence="12 16" id="KW-0326">Glycosidase</keyword>
<organism evidence="16 17">
    <name type="scientific">Faecalicatena contorta</name>
    <dbReference type="NCBI Taxonomy" id="39482"/>
    <lineage>
        <taxon>Bacteria</taxon>
        <taxon>Bacillati</taxon>
        <taxon>Bacillota</taxon>
        <taxon>Clostridia</taxon>
        <taxon>Lachnospirales</taxon>
        <taxon>Lachnospiraceae</taxon>
        <taxon>Faecalicatena</taxon>
    </lineage>
</organism>
<evidence type="ECO:0000313" key="17">
    <source>
        <dbReference type="Proteomes" id="UP000095544"/>
    </source>
</evidence>
<evidence type="ECO:0000256" key="12">
    <source>
        <dbReference type="ARBA" id="ARBA00023295"/>
    </source>
</evidence>
<dbReference type="STRING" id="39482.ERS852491_03981"/>
<keyword evidence="3" id="KW-0479">Metal-binding</keyword>
<dbReference type="RefSeq" id="WP_055154770.1">
    <property type="nucleotide sequence ID" value="NZ_CYZU01000049.1"/>
</dbReference>
<keyword evidence="11" id="KW-0511">Multifunctional enzyme</keyword>
<gene>
    <name evidence="16" type="primary">mutM</name>
    <name evidence="16" type="ORF">ERS852491_03981</name>
</gene>
<feature type="domain" description="FPG-type" evidence="14">
    <location>
        <begin position="225"/>
        <end position="271"/>
    </location>
</feature>
<evidence type="ECO:0000256" key="1">
    <source>
        <dbReference type="ARBA" id="ARBA00001668"/>
    </source>
</evidence>
<dbReference type="GO" id="GO:0003684">
    <property type="term" value="F:damaged DNA binding"/>
    <property type="evidence" value="ECO:0007669"/>
    <property type="project" value="InterPro"/>
</dbReference>
<accession>A0A174JL04</accession>
<keyword evidence="8" id="KW-0238">DNA-binding</keyword>
<evidence type="ECO:0000256" key="11">
    <source>
        <dbReference type="ARBA" id="ARBA00023268"/>
    </source>
</evidence>
<dbReference type="GO" id="GO:0003906">
    <property type="term" value="F:DNA-(apurinic or apyrimidinic site) endonuclease activity"/>
    <property type="evidence" value="ECO:0007669"/>
    <property type="project" value="InterPro"/>
</dbReference>
<comment type="similarity">
    <text evidence="2">Belongs to the FPG family.</text>
</comment>
<dbReference type="PROSITE" id="PS51066">
    <property type="entry name" value="ZF_FPG_2"/>
    <property type="match status" value="1"/>
</dbReference>
<dbReference type="EC" id="3.2.2.23" evidence="16"/>
<dbReference type="GO" id="GO:0016829">
    <property type="term" value="F:lyase activity"/>
    <property type="evidence" value="ECO:0007669"/>
    <property type="project" value="UniProtKB-KW"/>
</dbReference>
<dbReference type="SUPFAM" id="SSF46946">
    <property type="entry name" value="S13-like H2TH domain"/>
    <property type="match status" value="1"/>
</dbReference>
<evidence type="ECO:0000256" key="5">
    <source>
        <dbReference type="ARBA" id="ARBA00022771"/>
    </source>
</evidence>
<evidence type="ECO:0000256" key="9">
    <source>
        <dbReference type="ARBA" id="ARBA00023204"/>
    </source>
</evidence>
<evidence type="ECO:0000256" key="6">
    <source>
        <dbReference type="ARBA" id="ARBA00022801"/>
    </source>
</evidence>
<dbReference type="InterPro" id="IPR012319">
    <property type="entry name" value="FPG_cat"/>
</dbReference>
<dbReference type="SUPFAM" id="SSF57716">
    <property type="entry name" value="Glucocorticoid receptor-like (DNA-binding domain)"/>
    <property type="match status" value="1"/>
</dbReference>
<dbReference type="InterPro" id="IPR015886">
    <property type="entry name" value="H2TH_FPG"/>
</dbReference>
<keyword evidence="6 16" id="KW-0378">Hydrolase</keyword>
<evidence type="ECO:0000259" key="14">
    <source>
        <dbReference type="PROSITE" id="PS51066"/>
    </source>
</evidence>
<dbReference type="PROSITE" id="PS51068">
    <property type="entry name" value="FPG_CAT"/>
    <property type="match status" value="1"/>
</dbReference>
<reference evidence="16 17" key="1">
    <citation type="submission" date="2015-09" db="EMBL/GenBank/DDBJ databases">
        <authorList>
            <consortium name="Pathogen Informatics"/>
        </authorList>
    </citation>
    <scope>NUCLEOTIDE SEQUENCE [LARGE SCALE GENOMIC DNA]</scope>
    <source>
        <strain evidence="16 17">2789STDY5834876</strain>
    </source>
</reference>
<dbReference type="EMBL" id="CYZU01000049">
    <property type="protein sequence ID" value="CUP00402.1"/>
    <property type="molecule type" value="Genomic_DNA"/>
</dbReference>
<dbReference type="PANTHER" id="PTHR22993">
    <property type="entry name" value="FORMAMIDOPYRIMIDINE-DNA GLYCOSYLASE"/>
    <property type="match status" value="1"/>
</dbReference>
<evidence type="ECO:0000256" key="10">
    <source>
        <dbReference type="ARBA" id="ARBA00023239"/>
    </source>
</evidence>
<evidence type="ECO:0000256" key="13">
    <source>
        <dbReference type="PROSITE-ProRule" id="PRU00391"/>
    </source>
</evidence>
<dbReference type="GO" id="GO:0006284">
    <property type="term" value="P:base-excision repair"/>
    <property type="evidence" value="ECO:0007669"/>
    <property type="project" value="InterPro"/>
</dbReference>
<evidence type="ECO:0000256" key="2">
    <source>
        <dbReference type="ARBA" id="ARBA00009409"/>
    </source>
</evidence>
<dbReference type="GO" id="GO:0034039">
    <property type="term" value="F:8-oxo-7,8-dihydroguanine DNA N-glycosylase activity"/>
    <property type="evidence" value="ECO:0007669"/>
    <property type="project" value="TreeGrafter"/>
</dbReference>
<evidence type="ECO:0000256" key="8">
    <source>
        <dbReference type="ARBA" id="ARBA00023125"/>
    </source>
</evidence>
<dbReference type="OrthoDB" id="9800855at2"/>
<dbReference type="Proteomes" id="UP000095544">
    <property type="component" value="Unassembled WGS sequence"/>
</dbReference>
<feature type="domain" description="Formamidopyrimidine-DNA glycosylase catalytic" evidence="15">
    <location>
        <begin position="2"/>
        <end position="153"/>
    </location>
</feature>
<keyword evidence="10" id="KW-0456">Lyase</keyword>
<proteinExistence type="inferred from homology"/>
<dbReference type="InterPro" id="IPR035937">
    <property type="entry name" value="FPG_N"/>
</dbReference>
<evidence type="ECO:0000313" key="16">
    <source>
        <dbReference type="EMBL" id="CUP00402.1"/>
    </source>
</evidence>
<dbReference type="SMART" id="SM01232">
    <property type="entry name" value="H2TH"/>
    <property type="match status" value="1"/>
</dbReference>
<keyword evidence="5 13" id="KW-0863">Zinc-finger</keyword>
<dbReference type="InterPro" id="IPR000214">
    <property type="entry name" value="Znf_DNA_glyclase/AP_lyase"/>
</dbReference>
<keyword evidence="9" id="KW-0234">DNA repair</keyword>
<dbReference type="PANTHER" id="PTHR22993:SF9">
    <property type="entry name" value="FORMAMIDOPYRIMIDINE-DNA GLYCOSYLASE"/>
    <property type="match status" value="1"/>
</dbReference>
<sequence>MLELPEVLTTASQLKDSTAGRTVSEVLPPTKVHRFCWYNGEPAAYNTVLKGKKIISSEGFGIFAEIIFEEGYRLCFNDGVNVRLIPLEKVPKNYQLLIVLDDGMALVFTVAMYGGMIVHRGDYADEYYEKSRNAVSPFSDEFKIYFYDRIKRCKPVSSVKALLATDQHFPGIGNGVLQDILFEAGIHPKRKLQALGEEEKQRLLSCMVSVLTAMAEQGGRDTEKDLFGNPGGYRTKMSKNTWKEPCPVCGGTINKETYMGGSVYYCPVCQPLD</sequence>
<evidence type="ECO:0000256" key="7">
    <source>
        <dbReference type="ARBA" id="ARBA00022833"/>
    </source>
</evidence>
<keyword evidence="4" id="KW-0227">DNA damage</keyword>
<dbReference type="GO" id="GO:0008270">
    <property type="term" value="F:zinc ion binding"/>
    <property type="evidence" value="ECO:0007669"/>
    <property type="project" value="UniProtKB-KW"/>
</dbReference>
<keyword evidence="7" id="KW-0862">Zinc</keyword>
<comment type="catalytic activity">
    <reaction evidence="1">
        <text>Hydrolysis of DNA containing ring-opened 7-methylguanine residues, releasing 2,6-diamino-4-hydroxy-5-(N-methyl)formamidopyrimidine.</text>
        <dbReference type="EC" id="3.2.2.23"/>
    </reaction>
</comment>
<name>A0A174JL04_9FIRM</name>
<dbReference type="Pfam" id="PF06831">
    <property type="entry name" value="H2TH"/>
    <property type="match status" value="1"/>
</dbReference>
<dbReference type="SUPFAM" id="SSF81624">
    <property type="entry name" value="N-terminal domain of MutM-like DNA repair proteins"/>
    <property type="match status" value="1"/>
</dbReference>
<dbReference type="Gene3D" id="1.10.8.50">
    <property type="match status" value="1"/>
</dbReference>
<dbReference type="InterPro" id="IPR010979">
    <property type="entry name" value="Ribosomal_uS13-like_H2TH"/>
</dbReference>
<dbReference type="AlphaFoldDB" id="A0A174JL04"/>
<evidence type="ECO:0000259" key="15">
    <source>
        <dbReference type="PROSITE" id="PS51068"/>
    </source>
</evidence>
<evidence type="ECO:0000256" key="3">
    <source>
        <dbReference type="ARBA" id="ARBA00022723"/>
    </source>
</evidence>
<protein>
    <submittedName>
        <fullName evidence="16">Formamidopyrimidine-DNA glycosylase</fullName>
        <ecNumber evidence="16">3.2.2.23</ecNumber>
    </submittedName>
</protein>